<protein>
    <submittedName>
        <fullName evidence="9">FAD/FMN-containing dehydrogenase/Fe-S oxidoreductase</fullName>
    </submittedName>
</protein>
<evidence type="ECO:0000259" key="8">
    <source>
        <dbReference type="PROSITE" id="PS51387"/>
    </source>
</evidence>
<dbReference type="PANTHER" id="PTHR11748">
    <property type="entry name" value="D-LACTATE DEHYDROGENASE"/>
    <property type="match status" value="1"/>
</dbReference>
<evidence type="ECO:0000256" key="1">
    <source>
        <dbReference type="ARBA" id="ARBA00001974"/>
    </source>
</evidence>
<dbReference type="GO" id="GO:0046872">
    <property type="term" value="F:metal ion binding"/>
    <property type="evidence" value="ECO:0007669"/>
    <property type="project" value="UniProtKB-KW"/>
</dbReference>
<dbReference type="InterPro" id="IPR016164">
    <property type="entry name" value="FAD-linked_Oxase-like_C"/>
</dbReference>
<evidence type="ECO:0000256" key="4">
    <source>
        <dbReference type="ARBA" id="ARBA00022827"/>
    </source>
</evidence>
<dbReference type="GO" id="GO:0004458">
    <property type="term" value="F:D-lactate dehydrogenase (cytochrome) activity"/>
    <property type="evidence" value="ECO:0007669"/>
    <property type="project" value="TreeGrafter"/>
</dbReference>
<dbReference type="Gene3D" id="3.30.465.10">
    <property type="match status" value="1"/>
</dbReference>
<dbReference type="PROSITE" id="PS51387">
    <property type="entry name" value="FAD_PCMH"/>
    <property type="match status" value="1"/>
</dbReference>
<dbReference type="Pfam" id="PF01565">
    <property type="entry name" value="FAD_binding_4"/>
    <property type="match status" value="1"/>
</dbReference>
<evidence type="ECO:0000313" key="10">
    <source>
        <dbReference type="Proteomes" id="UP000587002"/>
    </source>
</evidence>
<evidence type="ECO:0000256" key="3">
    <source>
        <dbReference type="ARBA" id="ARBA00022723"/>
    </source>
</evidence>
<proteinExistence type="predicted"/>
<keyword evidence="10" id="KW-1185">Reference proteome</keyword>
<dbReference type="GO" id="GO:0008720">
    <property type="term" value="F:D-lactate dehydrogenase (NAD+) activity"/>
    <property type="evidence" value="ECO:0007669"/>
    <property type="project" value="TreeGrafter"/>
</dbReference>
<keyword evidence="3" id="KW-0479">Metal-binding</keyword>
<dbReference type="InterPro" id="IPR016171">
    <property type="entry name" value="Vanillyl_alc_oxidase_C-sub2"/>
</dbReference>
<dbReference type="Gene3D" id="3.30.70.2740">
    <property type="match status" value="1"/>
</dbReference>
<dbReference type="Gene3D" id="1.10.45.10">
    <property type="entry name" value="Vanillyl-alcohol Oxidase, Chain A, domain 4"/>
    <property type="match status" value="1"/>
</dbReference>
<evidence type="ECO:0000256" key="7">
    <source>
        <dbReference type="ARBA" id="ARBA00023014"/>
    </source>
</evidence>
<dbReference type="InterPro" id="IPR017896">
    <property type="entry name" value="4Fe4S_Fe-S-bd"/>
</dbReference>
<reference evidence="9 10" key="1">
    <citation type="submission" date="2020-07" db="EMBL/GenBank/DDBJ databases">
        <title>Sequencing the genomes of 1000 actinobacteria strains.</title>
        <authorList>
            <person name="Klenk H.-P."/>
        </authorList>
    </citation>
    <scope>NUCLEOTIDE SEQUENCE [LARGE SCALE GENOMIC DNA]</scope>
    <source>
        <strain evidence="9 10">DSM 44065</strain>
    </source>
</reference>
<dbReference type="InterPro" id="IPR036318">
    <property type="entry name" value="FAD-bd_PCMH-like_sf"/>
</dbReference>
<dbReference type="PROSITE" id="PS00198">
    <property type="entry name" value="4FE4S_FER_1"/>
    <property type="match status" value="1"/>
</dbReference>
<sequence length="951" mass="102284">MANPTADLAAELRAALSGHARFDPGTRALYSTDASNYRQVPTGVVFPRDEDDVAATVAIARRHGVPVTTRGAGTSIAGNAIGTGLVLDFARHLDRVLDVDPDRRLARVQPGVVLDSLRSAVAGHGLTFGPDPSTHSRCTLGGMIGNNSCGTHSVAWGKTVDNVHSLDVLLSDGTRLEVGATSPEELDALCAREDRVGQLHRDLRALRDDVGDLVRRSFPRLARRVSGYNLDQLLPEHGFHLARALVGTEGSCAVVLGATVELVPSPAARALTVLGFSDTYAAADEVPRLRGLGALAIEGLSAELVDVVRLRNPASPALPLLPGGRSWLLVETGGADLGEAQAAADAIVRAMGERAEHVVHTDPARIAALWKIREEGSGYSTRMAGSERWSGWEDAAVPPEQLGAYLREFDALLARFGRRGVTYGHYGDGCIHVRIDFDLLTRPGTAEYRSFLEAAADLVVAHGGSISGEHGDGQARSALLSRMYPPEVVRAFERFKTAFDPDGLLNPGQVVHPRPVDADVRPLVAPARIPTRTTLALHADSGDLAAATRRCVGMGKCLNTTGGVMCPSYRVTREEKHSTRGRAHLLFEMLASRVIEGGWRSPEVREALDLCLSCKGCKSDCPVDVDMATYKAEFLHQHYRHRPRPAAHYSMGFLPLWLQLGKHAPGLVNRVFSGPLAPVLKRLGGIDARRSVPPLAPQTLQAWWSARTPRTGTTARVVLFPDTFTNHFDPHIGRDAVTALEALGHAVEVPRSPVCCGLTWHSTGQLGTARRVVRRTARLLRPQLDRGMPVVGLEPSCTAFLRHDALELAPDDLDVAALAAATRTFAEWVEPTRERWQRPAQDRQALVQVHCHQHADLGFTADRATLDATGTRARVLDAGCCGLAGNFGFERGHHEVSVACAEKGLLPAVRAAEPGTDVVADGFSCRTQLRQTAGVEPVHLATLVARALTED</sequence>
<dbReference type="Gene3D" id="3.30.43.10">
    <property type="entry name" value="Uridine Diphospho-n-acetylenolpyruvylglucosamine Reductase, domain 2"/>
    <property type="match status" value="1"/>
</dbReference>
<dbReference type="RefSeq" id="WP_179722559.1">
    <property type="nucleotide sequence ID" value="NZ_BAABFH010000001.1"/>
</dbReference>
<comment type="caution">
    <text evidence="9">The sequence shown here is derived from an EMBL/GenBank/DDBJ whole genome shotgun (WGS) entry which is preliminary data.</text>
</comment>
<keyword evidence="7" id="KW-0411">Iron-sulfur</keyword>
<dbReference type="SUPFAM" id="SSF55103">
    <property type="entry name" value="FAD-linked oxidases, C-terminal domain"/>
    <property type="match status" value="1"/>
</dbReference>
<dbReference type="InterPro" id="IPR016169">
    <property type="entry name" value="FAD-bd_PCMH_sub2"/>
</dbReference>
<keyword evidence="5" id="KW-0560">Oxidoreductase</keyword>
<name>A0A853ALJ9_9PSEU</name>
<dbReference type="PANTHER" id="PTHR11748:SF119">
    <property type="entry name" value="D-2-HYDROXYGLUTARATE DEHYDROGENASE"/>
    <property type="match status" value="1"/>
</dbReference>
<dbReference type="AlphaFoldDB" id="A0A853ALJ9"/>
<dbReference type="GO" id="GO:0071949">
    <property type="term" value="F:FAD binding"/>
    <property type="evidence" value="ECO:0007669"/>
    <property type="project" value="InterPro"/>
</dbReference>
<dbReference type="InterPro" id="IPR017900">
    <property type="entry name" value="4Fe4S_Fe_S_CS"/>
</dbReference>
<organism evidence="9 10">
    <name type="scientific">Saccharopolyspora hordei</name>
    <dbReference type="NCBI Taxonomy" id="1838"/>
    <lineage>
        <taxon>Bacteria</taxon>
        <taxon>Bacillati</taxon>
        <taxon>Actinomycetota</taxon>
        <taxon>Actinomycetes</taxon>
        <taxon>Pseudonocardiales</taxon>
        <taxon>Pseudonocardiaceae</taxon>
        <taxon>Saccharopolyspora</taxon>
    </lineage>
</organism>
<dbReference type="GO" id="GO:1903457">
    <property type="term" value="P:lactate catabolic process"/>
    <property type="evidence" value="ECO:0007669"/>
    <property type="project" value="TreeGrafter"/>
</dbReference>
<dbReference type="GO" id="GO:0051536">
    <property type="term" value="F:iron-sulfur cluster binding"/>
    <property type="evidence" value="ECO:0007669"/>
    <property type="project" value="UniProtKB-KW"/>
</dbReference>
<dbReference type="InterPro" id="IPR016166">
    <property type="entry name" value="FAD-bd_PCMH"/>
</dbReference>
<evidence type="ECO:0000256" key="6">
    <source>
        <dbReference type="ARBA" id="ARBA00023004"/>
    </source>
</evidence>
<dbReference type="Pfam" id="PF13183">
    <property type="entry name" value="Fer4_8"/>
    <property type="match status" value="1"/>
</dbReference>
<dbReference type="EMBL" id="JACCFJ010000001">
    <property type="protein sequence ID" value="NYI84918.1"/>
    <property type="molecule type" value="Genomic_DNA"/>
</dbReference>
<dbReference type="SUPFAM" id="SSF56176">
    <property type="entry name" value="FAD-binding/transporter-associated domain-like"/>
    <property type="match status" value="1"/>
</dbReference>
<keyword evidence="2" id="KW-0285">Flavoprotein</keyword>
<accession>A0A853ALJ9</accession>
<evidence type="ECO:0000313" key="9">
    <source>
        <dbReference type="EMBL" id="NYI84918.1"/>
    </source>
</evidence>
<dbReference type="InterPro" id="IPR006094">
    <property type="entry name" value="Oxid_FAD_bind_N"/>
</dbReference>
<evidence type="ECO:0000256" key="5">
    <source>
        <dbReference type="ARBA" id="ARBA00023002"/>
    </source>
</evidence>
<keyword evidence="4" id="KW-0274">FAD</keyword>
<comment type="cofactor">
    <cofactor evidence="1">
        <name>FAD</name>
        <dbReference type="ChEBI" id="CHEBI:57692"/>
    </cofactor>
</comment>
<keyword evidence="6" id="KW-0408">Iron</keyword>
<dbReference type="Pfam" id="PF02913">
    <property type="entry name" value="FAD-oxidase_C"/>
    <property type="match status" value="1"/>
</dbReference>
<dbReference type="SUPFAM" id="SSF46548">
    <property type="entry name" value="alpha-helical ferredoxin"/>
    <property type="match status" value="1"/>
</dbReference>
<evidence type="ECO:0000256" key="2">
    <source>
        <dbReference type="ARBA" id="ARBA00022630"/>
    </source>
</evidence>
<dbReference type="InterPro" id="IPR016167">
    <property type="entry name" value="FAD-bd_PCMH_sub1"/>
</dbReference>
<feature type="domain" description="FAD-binding PCMH-type" evidence="8">
    <location>
        <begin position="37"/>
        <end position="265"/>
    </location>
</feature>
<gene>
    <name evidence="9" type="ORF">HNR68_003548</name>
</gene>
<dbReference type="Proteomes" id="UP000587002">
    <property type="component" value="Unassembled WGS sequence"/>
</dbReference>
<dbReference type="InterPro" id="IPR004113">
    <property type="entry name" value="FAD-bd_oxidored_4_C"/>
</dbReference>